<dbReference type="InterPro" id="IPR051011">
    <property type="entry name" value="Metal_resp_trans_reg"/>
</dbReference>
<dbReference type="AlphaFoldDB" id="A0A427T5S5"/>
<comment type="caution">
    <text evidence="1">The sequence shown here is derived from an EMBL/GenBank/DDBJ whole genome shotgun (WGS) entry which is preliminary data.</text>
</comment>
<dbReference type="InterPro" id="IPR011991">
    <property type="entry name" value="ArsR-like_HTH"/>
</dbReference>
<dbReference type="InterPro" id="IPR036388">
    <property type="entry name" value="WH-like_DNA-bd_sf"/>
</dbReference>
<dbReference type="RefSeq" id="WP_125313417.1">
    <property type="nucleotide sequence ID" value="NZ_RSEC01000058.1"/>
</dbReference>
<dbReference type="CDD" id="cd00090">
    <property type="entry name" value="HTH_ARSR"/>
    <property type="match status" value="1"/>
</dbReference>
<name>A0A427T5S5_9PSEU</name>
<reference evidence="1 2" key="1">
    <citation type="submission" date="2018-12" db="EMBL/GenBank/DDBJ databases">
        <title>Amycolatopsis eburnea sp. nov. actinomycete associate with arbuscular mycorrhiza fungal spore.</title>
        <authorList>
            <person name="Lumyong S."/>
            <person name="Chaiya L."/>
        </authorList>
    </citation>
    <scope>NUCLEOTIDE SEQUENCE [LARGE SCALE GENOMIC DNA]</scope>
    <source>
        <strain evidence="1 2">GLM-1</strain>
    </source>
</reference>
<protein>
    <submittedName>
        <fullName evidence="1">ArsR family transcriptional regulator</fullName>
    </submittedName>
</protein>
<evidence type="ECO:0000313" key="1">
    <source>
        <dbReference type="EMBL" id="RSD14143.1"/>
    </source>
</evidence>
<dbReference type="Proteomes" id="UP000267081">
    <property type="component" value="Unassembled WGS sequence"/>
</dbReference>
<organism evidence="1 2">
    <name type="scientific">Amycolatopsis eburnea</name>
    <dbReference type="NCBI Taxonomy" id="2267691"/>
    <lineage>
        <taxon>Bacteria</taxon>
        <taxon>Bacillati</taxon>
        <taxon>Actinomycetota</taxon>
        <taxon>Actinomycetes</taxon>
        <taxon>Pseudonocardiales</taxon>
        <taxon>Pseudonocardiaceae</taxon>
        <taxon>Amycolatopsis</taxon>
    </lineage>
</organism>
<dbReference type="PANTHER" id="PTHR43132">
    <property type="entry name" value="ARSENICAL RESISTANCE OPERON REPRESSOR ARSR-RELATED"/>
    <property type="match status" value="1"/>
</dbReference>
<dbReference type="Gene3D" id="1.10.10.10">
    <property type="entry name" value="Winged helix-like DNA-binding domain superfamily/Winged helix DNA-binding domain"/>
    <property type="match status" value="1"/>
</dbReference>
<gene>
    <name evidence="1" type="ORF">EIY87_31445</name>
</gene>
<proteinExistence type="predicted"/>
<dbReference type="EMBL" id="RSEC01000058">
    <property type="protein sequence ID" value="RSD14143.1"/>
    <property type="molecule type" value="Genomic_DNA"/>
</dbReference>
<evidence type="ECO:0000313" key="2">
    <source>
        <dbReference type="Proteomes" id="UP000267081"/>
    </source>
</evidence>
<dbReference type="SUPFAM" id="SSF46785">
    <property type="entry name" value="Winged helix' DNA-binding domain"/>
    <property type="match status" value="1"/>
</dbReference>
<dbReference type="PANTHER" id="PTHR43132:SF6">
    <property type="entry name" value="HTH-TYPE TRANSCRIPTIONAL REPRESSOR CZRA"/>
    <property type="match status" value="1"/>
</dbReference>
<accession>A0A427T5S5</accession>
<sequence length="332" mass="35929">MSSERPGIRFRFDRDDLLRTRFAISPLIELAGASYVVRRPGDFPEHRRWVAAVTPRLEGLDLGLVFAAAPLGRRSWPNFNAPPPVSPHPWIEDELTRLAATDPGVVRADVRRAYPEGVPPSAEVFVGDPSGALAALVGQLRAFWSAAIEPWWPSMSAFLESEIAARARRLVAVGGQAAFTELARNVSWDGETLTIAPVGTAPRDVDLDGRGMLLIPSVFAFGVWPRIDAPWDPAVTYQAPGVGDLWSQAGSGNALDELIGRRRAAILRSLDVPASTLAISRSTGWSPGGVNTHLGVLRATGLVARRRDGRQVIYSRTSTGDSLCGGQERTER</sequence>
<dbReference type="InterPro" id="IPR036390">
    <property type="entry name" value="WH_DNA-bd_sf"/>
</dbReference>
<keyword evidence="2" id="KW-1185">Reference proteome</keyword>
<dbReference type="OrthoDB" id="3460651at2"/>